<proteinExistence type="inferred from homology"/>
<evidence type="ECO:0000259" key="3">
    <source>
        <dbReference type="Pfam" id="PF00128"/>
    </source>
</evidence>
<evidence type="ECO:0008006" key="7">
    <source>
        <dbReference type="Google" id="ProtNLM"/>
    </source>
</evidence>
<dbReference type="InterPro" id="IPR017853">
    <property type="entry name" value="GH"/>
</dbReference>
<dbReference type="GO" id="GO:0016798">
    <property type="term" value="F:hydrolase activity, acting on glycosyl bonds"/>
    <property type="evidence" value="ECO:0007669"/>
    <property type="project" value="UniProtKB-KW"/>
</dbReference>
<evidence type="ECO:0000256" key="2">
    <source>
        <dbReference type="ARBA" id="ARBA00023295"/>
    </source>
</evidence>
<keyword evidence="2" id="KW-0378">Hydrolase</keyword>
<dbReference type="GO" id="GO:0005975">
    <property type="term" value="P:carbohydrate metabolic process"/>
    <property type="evidence" value="ECO:0007669"/>
    <property type="project" value="InterPro"/>
</dbReference>
<dbReference type="SUPFAM" id="SSF51445">
    <property type="entry name" value="(Trans)glycosidases"/>
    <property type="match status" value="1"/>
</dbReference>
<protein>
    <recommendedName>
        <fullName evidence="7">Maltogenic Amylase C-terminal domain-containing protein</fullName>
    </recommendedName>
</protein>
<dbReference type="InterPro" id="IPR013780">
    <property type="entry name" value="Glyco_hydro_b"/>
</dbReference>
<name>A0A0V8QBG7_9FIRM</name>
<sequence length="118" mass="13547">MVVNPNCKTINVKAQINRDDSLFSFYQKLIALRKNQEYKEVFVYGTFESCALPEKNLMAYLRKTKTKKLFIAANYQNETQAVVLPGRIKHILLANDKVEEQDGKIVLSGYQAVVMEVE</sequence>
<dbReference type="STRING" id="290052.ASU35_14810"/>
<dbReference type="Pfam" id="PF23915">
    <property type="entry name" value="SusG_C"/>
    <property type="match status" value="1"/>
</dbReference>
<reference evidence="5 6" key="1">
    <citation type="submission" date="2015-11" db="EMBL/GenBank/DDBJ databases">
        <title>Butyribacter intestini gen. nov., sp. nov., a butyric acid-producing bacterium of the family Lachnospiraceae isolated from the human faeces.</title>
        <authorList>
            <person name="Zou Y."/>
            <person name="Xue W."/>
            <person name="Luo G."/>
            <person name="Lv M."/>
        </authorList>
    </citation>
    <scope>NUCLEOTIDE SEQUENCE [LARGE SCALE GENOMIC DNA]</scope>
    <source>
        <strain evidence="5 6">ACET-33324</strain>
    </source>
</reference>
<keyword evidence="2" id="KW-0326">Glycosidase</keyword>
<dbReference type="EMBL" id="LNAM01000194">
    <property type="protein sequence ID" value="KSV57931.1"/>
    <property type="molecule type" value="Genomic_DNA"/>
</dbReference>
<gene>
    <name evidence="5" type="ORF">ASU35_14810</name>
</gene>
<comment type="caution">
    <text evidence="5">The sequence shown here is derived from an EMBL/GenBank/DDBJ whole genome shotgun (WGS) entry which is preliminary data.</text>
</comment>
<comment type="similarity">
    <text evidence="1">Belongs to the glycosyl hydrolase 13 family.</text>
</comment>
<dbReference type="Gene3D" id="2.60.40.1180">
    <property type="entry name" value="Golgi alpha-mannosidase II"/>
    <property type="match status" value="1"/>
</dbReference>
<dbReference type="Pfam" id="PF00128">
    <property type="entry name" value="Alpha-amylase"/>
    <property type="match status" value="1"/>
</dbReference>
<dbReference type="InterPro" id="IPR006047">
    <property type="entry name" value="GH13_cat_dom"/>
</dbReference>
<accession>A0A0V8QBG7</accession>
<keyword evidence="6" id="KW-1185">Reference proteome</keyword>
<dbReference type="InterPro" id="IPR056300">
    <property type="entry name" value="SusG-like_C"/>
</dbReference>
<dbReference type="AlphaFoldDB" id="A0A0V8QBG7"/>
<dbReference type="RefSeq" id="WP_058353834.1">
    <property type="nucleotide sequence ID" value="NZ_CABMMD010000194.1"/>
</dbReference>
<evidence type="ECO:0000313" key="5">
    <source>
        <dbReference type="EMBL" id="KSV57931.1"/>
    </source>
</evidence>
<organism evidence="5 6">
    <name type="scientific">Acetivibrio ethanolgignens</name>
    <dbReference type="NCBI Taxonomy" id="290052"/>
    <lineage>
        <taxon>Bacteria</taxon>
        <taxon>Bacillati</taxon>
        <taxon>Bacillota</taxon>
        <taxon>Clostridia</taxon>
        <taxon>Eubacteriales</taxon>
        <taxon>Oscillospiraceae</taxon>
        <taxon>Acetivibrio</taxon>
    </lineage>
</organism>
<dbReference type="Gene3D" id="3.20.20.80">
    <property type="entry name" value="Glycosidases"/>
    <property type="match status" value="1"/>
</dbReference>
<evidence type="ECO:0000259" key="4">
    <source>
        <dbReference type="Pfam" id="PF23915"/>
    </source>
</evidence>
<evidence type="ECO:0000313" key="6">
    <source>
        <dbReference type="Proteomes" id="UP000054874"/>
    </source>
</evidence>
<dbReference type="SUPFAM" id="SSF51011">
    <property type="entry name" value="Glycosyl hydrolase domain"/>
    <property type="match status" value="1"/>
</dbReference>
<evidence type="ECO:0000256" key="1">
    <source>
        <dbReference type="ARBA" id="ARBA00008061"/>
    </source>
</evidence>
<feature type="domain" description="Glycosyl hydrolase family 13 catalytic" evidence="3">
    <location>
        <begin position="2"/>
        <end position="37"/>
    </location>
</feature>
<dbReference type="Proteomes" id="UP000054874">
    <property type="component" value="Unassembled WGS sequence"/>
</dbReference>
<feature type="domain" description="Alpha-amylase SusG-like C-terminal" evidence="4">
    <location>
        <begin position="57"/>
        <end position="114"/>
    </location>
</feature>